<evidence type="ECO:0000256" key="7">
    <source>
        <dbReference type="ARBA" id="ARBA00022691"/>
    </source>
</evidence>
<comment type="subcellular location">
    <subcellularLocation>
        <location evidence="1 10">Cytoplasm</location>
    </subcellularLocation>
</comment>
<dbReference type="Gene3D" id="2.40.240.20">
    <property type="entry name" value="Hypothetical PUA domain-like, domain 1"/>
    <property type="match status" value="1"/>
</dbReference>
<evidence type="ECO:0000259" key="12">
    <source>
        <dbReference type="Pfam" id="PF20260"/>
    </source>
</evidence>
<feature type="domain" description="Ribosomal RNA small subunit methyltransferase E methyltransferase" evidence="11">
    <location>
        <begin position="70"/>
        <end position="227"/>
    </location>
</feature>
<dbReference type="EMBL" id="FWYF01000001">
    <property type="protein sequence ID" value="SMD31989.1"/>
    <property type="molecule type" value="Genomic_DNA"/>
</dbReference>
<dbReference type="STRING" id="692418.SAMN04488029_0327"/>
<keyword evidence="5 10" id="KW-0489">Methyltransferase</keyword>
<proteinExistence type="inferred from homology"/>
<dbReference type="InterPro" id="IPR029028">
    <property type="entry name" value="Alpha/beta_knot_MTases"/>
</dbReference>
<evidence type="ECO:0000256" key="4">
    <source>
        <dbReference type="ARBA" id="ARBA00022552"/>
    </source>
</evidence>
<dbReference type="GO" id="GO:0005737">
    <property type="term" value="C:cytoplasm"/>
    <property type="evidence" value="ECO:0007669"/>
    <property type="project" value="UniProtKB-SubCell"/>
</dbReference>
<dbReference type="PANTHER" id="PTHR30027:SF3">
    <property type="entry name" value="16S RRNA (URACIL(1498)-N(3))-METHYLTRANSFERASE"/>
    <property type="match status" value="1"/>
</dbReference>
<dbReference type="SUPFAM" id="SSF88697">
    <property type="entry name" value="PUA domain-like"/>
    <property type="match status" value="1"/>
</dbReference>
<dbReference type="PANTHER" id="PTHR30027">
    <property type="entry name" value="RIBOSOMAL RNA SMALL SUBUNIT METHYLTRANSFERASE E"/>
    <property type="match status" value="1"/>
</dbReference>
<evidence type="ECO:0000256" key="5">
    <source>
        <dbReference type="ARBA" id="ARBA00022603"/>
    </source>
</evidence>
<keyword evidence="14" id="KW-1185">Reference proteome</keyword>
<gene>
    <name evidence="13" type="ORF">SAMN04488029_0327</name>
</gene>
<dbReference type="CDD" id="cd18084">
    <property type="entry name" value="RsmE-like"/>
    <property type="match status" value="1"/>
</dbReference>
<sequence length="234" mass="26423">MNFYYHPNPEESTTLSAEESAHLIKVLRAKNGDQIAIMDGQGHTYLAKITDANPRKCAFEILKKEQKEKKNYGVHIAIAPTKNMDRLEWFVEKACEMGVDEVSLILTQRSERKKVNLERLEKKAISAMKQSKNFWKCTINELVSFKAFVSQQSDTIEKFAAYVETGLEDLLQKKIKPHTQCLILIGPEGDFSPDEVELLKSSNYELVSLGTHVLRTETAGLAAVHTINLVNQGL</sequence>
<dbReference type="SUPFAM" id="SSF75217">
    <property type="entry name" value="alpha/beta knot"/>
    <property type="match status" value="1"/>
</dbReference>
<evidence type="ECO:0000256" key="6">
    <source>
        <dbReference type="ARBA" id="ARBA00022679"/>
    </source>
</evidence>
<dbReference type="Proteomes" id="UP000192472">
    <property type="component" value="Unassembled WGS sequence"/>
</dbReference>
<dbReference type="OrthoDB" id="9815641at2"/>
<name>A0A1W2G5N7_REIFA</name>
<evidence type="ECO:0000256" key="1">
    <source>
        <dbReference type="ARBA" id="ARBA00004496"/>
    </source>
</evidence>
<dbReference type="NCBIfam" id="NF008702">
    <property type="entry name" value="PRK11713.6-1"/>
    <property type="match status" value="1"/>
</dbReference>
<dbReference type="InterPro" id="IPR006700">
    <property type="entry name" value="RsmE"/>
</dbReference>
<comment type="function">
    <text evidence="8 10">Specifically methylates the N3 position of the uracil ring of uridine 1498 (m3U1498) in 16S rRNA. Acts on the fully assembled 30S ribosomal subunit.</text>
</comment>
<organism evidence="13 14">
    <name type="scientific">Reichenbachiella faecimaris</name>
    <dbReference type="NCBI Taxonomy" id="692418"/>
    <lineage>
        <taxon>Bacteria</taxon>
        <taxon>Pseudomonadati</taxon>
        <taxon>Bacteroidota</taxon>
        <taxon>Cytophagia</taxon>
        <taxon>Cytophagales</taxon>
        <taxon>Reichenbachiellaceae</taxon>
        <taxon>Reichenbachiella</taxon>
    </lineage>
</organism>
<evidence type="ECO:0000256" key="10">
    <source>
        <dbReference type="PIRNR" id="PIRNR015601"/>
    </source>
</evidence>
<accession>A0A1W2G5N7</accession>
<dbReference type="PIRSF" id="PIRSF015601">
    <property type="entry name" value="MTase_slr0722"/>
    <property type="match status" value="1"/>
</dbReference>
<feature type="domain" description="Ribosomal RNA small subunit methyltransferase E PUA-like" evidence="12">
    <location>
        <begin position="16"/>
        <end position="62"/>
    </location>
</feature>
<comment type="similarity">
    <text evidence="2 10">Belongs to the RNA methyltransferase RsmE family.</text>
</comment>
<protein>
    <recommendedName>
        <fullName evidence="10">Ribosomal RNA small subunit methyltransferase E</fullName>
        <ecNumber evidence="10">2.1.1.193</ecNumber>
    </recommendedName>
</protein>
<evidence type="ECO:0000313" key="13">
    <source>
        <dbReference type="EMBL" id="SMD31989.1"/>
    </source>
</evidence>
<dbReference type="InterPro" id="IPR046886">
    <property type="entry name" value="RsmE_MTase_dom"/>
</dbReference>
<evidence type="ECO:0000256" key="8">
    <source>
        <dbReference type="ARBA" id="ARBA00025699"/>
    </source>
</evidence>
<dbReference type="InterPro" id="IPR029026">
    <property type="entry name" value="tRNA_m1G_MTases_N"/>
</dbReference>
<dbReference type="Gene3D" id="3.40.1280.10">
    <property type="match status" value="1"/>
</dbReference>
<dbReference type="GO" id="GO:0070475">
    <property type="term" value="P:rRNA base methylation"/>
    <property type="evidence" value="ECO:0007669"/>
    <property type="project" value="TreeGrafter"/>
</dbReference>
<dbReference type="EC" id="2.1.1.193" evidence="10"/>
<dbReference type="Pfam" id="PF04452">
    <property type="entry name" value="Methyltrans_RNA"/>
    <property type="match status" value="1"/>
</dbReference>
<dbReference type="InterPro" id="IPR015947">
    <property type="entry name" value="PUA-like_sf"/>
</dbReference>
<evidence type="ECO:0000313" key="14">
    <source>
        <dbReference type="Proteomes" id="UP000192472"/>
    </source>
</evidence>
<keyword evidence="7 10" id="KW-0949">S-adenosyl-L-methionine</keyword>
<dbReference type="NCBIfam" id="TIGR00046">
    <property type="entry name" value="RsmE family RNA methyltransferase"/>
    <property type="match status" value="1"/>
</dbReference>
<keyword evidence="6 10" id="KW-0808">Transferase</keyword>
<evidence type="ECO:0000256" key="3">
    <source>
        <dbReference type="ARBA" id="ARBA00022490"/>
    </source>
</evidence>
<dbReference type="Pfam" id="PF20260">
    <property type="entry name" value="PUA_4"/>
    <property type="match status" value="1"/>
</dbReference>
<comment type="catalytic activity">
    <reaction evidence="9 10">
        <text>uridine(1498) in 16S rRNA + S-adenosyl-L-methionine = N(3)-methyluridine(1498) in 16S rRNA + S-adenosyl-L-homocysteine + H(+)</text>
        <dbReference type="Rhea" id="RHEA:42920"/>
        <dbReference type="Rhea" id="RHEA-COMP:10283"/>
        <dbReference type="Rhea" id="RHEA-COMP:10284"/>
        <dbReference type="ChEBI" id="CHEBI:15378"/>
        <dbReference type="ChEBI" id="CHEBI:57856"/>
        <dbReference type="ChEBI" id="CHEBI:59789"/>
        <dbReference type="ChEBI" id="CHEBI:65315"/>
        <dbReference type="ChEBI" id="CHEBI:74502"/>
        <dbReference type="EC" id="2.1.1.193"/>
    </reaction>
</comment>
<evidence type="ECO:0000256" key="2">
    <source>
        <dbReference type="ARBA" id="ARBA00005528"/>
    </source>
</evidence>
<keyword evidence="4 10" id="KW-0698">rRNA processing</keyword>
<keyword evidence="3 10" id="KW-0963">Cytoplasm</keyword>
<dbReference type="AlphaFoldDB" id="A0A1W2G5N7"/>
<evidence type="ECO:0000259" key="11">
    <source>
        <dbReference type="Pfam" id="PF04452"/>
    </source>
</evidence>
<reference evidence="13 14" key="1">
    <citation type="submission" date="2017-04" db="EMBL/GenBank/DDBJ databases">
        <authorList>
            <person name="Afonso C.L."/>
            <person name="Miller P.J."/>
            <person name="Scott M.A."/>
            <person name="Spackman E."/>
            <person name="Goraichik I."/>
            <person name="Dimitrov K.M."/>
            <person name="Suarez D.L."/>
            <person name="Swayne D.E."/>
        </authorList>
    </citation>
    <scope>NUCLEOTIDE SEQUENCE [LARGE SCALE GENOMIC DNA]</scope>
    <source>
        <strain evidence="13 14">DSM 26133</strain>
    </source>
</reference>
<dbReference type="RefSeq" id="WP_084370675.1">
    <property type="nucleotide sequence ID" value="NZ_FWYF01000001.1"/>
</dbReference>
<evidence type="ECO:0000256" key="9">
    <source>
        <dbReference type="ARBA" id="ARBA00047944"/>
    </source>
</evidence>
<dbReference type="InterPro" id="IPR046887">
    <property type="entry name" value="RsmE_PUA-like"/>
</dbReference>
<dbReference type="GO" id="GO:0070042">
    <property type="term" value="F:rRNA (uridine-N3-)-methyltransferase activity"/>
    <property type="evidence" value="ECO:0007669"/>
    <property type="project" value="TreeGrafter"/>
</dbReference>